<dbReference type="RefSeq" id="WP_132140696.1">
    <property type="nucleotide sequence ID" value="NZ_SLTU01000001.1"/>
</dbReference>
<sequence>MNTIENPQVFVCVGYEQIYDDFNEVNPNDFLKNVPTVRALEFIVERQNKVIYSFSNLEEQKNFFYEMRCYIKTEEKCRIDSFLLRHDYPYFMDNQSCFLFYMLALQNNNKIDRELTIEDIQNIYKAYLYCSQIWTNNQLITSKEFSSLDEVSIRIDLPIVEFKMYKDFRPQLYKASRFFSFCNQHQLFKTFAEWFYKKHGVSNCVDYISRLFCFYESTFQNKYIHIPVEYSTQIPFFDQFAINIEECAEIWDRKNFNFLRNHFLYKIEVDTYLVLNINLLVDKLYQGLIFDFWNIVKENGGQNLKGEVIKGFDDFKSILGEEFSEPELLYDIMNKSFTSDAVKIEGRIMKANGIIGEPDYYARIDNSIFIFEYKDYILSDKVKMSKDYSEIKTAILNKICKDDGKNKKGGGQLLYNIDRIVNHNLLDKFDDFSKGEAIIYPILVINDKSFSAMGINYVFIQEFSNLLKTKYAHLKANIALPIIIELDTLFSLMTRLHTGIIKFENIVKSYLEVYKQPQTAMMPFSTFVYDYYPLEKYTKEEIDYMFDKMLQLIKEHD</sequence>
<dbReference type="EMBL" id="SLTU01000001">
    <property type="protein sequence ID" value="TDA77074.1"/>
    <property type="molecule type" value="Genomic_DNA"/>
</dbReference>
<protein>
    <submittedName>
        <fullName evidence="1">Uncharacterized protein</fullName>
    </submittedName>
</protein>
<organism evidence="1 2">
    <name type="scientific">Phocaeicola dorei</name>
    <dbReference type="NCBI Taxonomy" id="357276"/>
    <lineage>
        <taxon>Bacteria</taxon>
        <taxon>Pseudomonadati</taxon>
        <taxon>Bacteroidota</taxon>
        <taxon>Bacteroidia</taxon>
        <taxon>Bacteroidales</taxon>
        <taxon>Bacteroidaceae</taxon>
        <taxon>Phocaeicola</taxon>
    </lineage>
</organism>
<evidence type="ECO:0000313" key="1">
    <source>
        <dbReference type="EMBL" id="TDA77074.1"/>
    </source>
</evidence>
<dbReference type="AlphaFoldDB" id="A0A4V2WWL7"/>
<gene>
    <name evidence="1" type="ORF">E1I98_12380</name>
</gene>
<accession>A0A4V2WWL7</accession>
<proteinExistence type="predicted"/>
<evidence type="ECO:0000313" key="2">
    <source>
        <dbReference type="Proteomes" id="UP000294527"/>
    </source>
</evidence>
<comment type="caution">
    <text evidence="1">The sequence shown here is derived from an EMBL/GenBank/DDBJ whole genome shotgun (WGS) entry which is preliminary data.</text>
</comment>
<reference evidence="1 2" key="1">
    <citation type="journal article" date="2019" name="Nat. Microbiol.">
        <title>Genomic variation and strain-specific functional adaptation in the human gut microbiome during early life.</title>
        <authorList>
            <person name="Vatanen T."/>
            <person name="Plichta D.R."/>
            <person name="Somani J."/>
            <person name="Munch P.C."/>
            <person name="Arthur T.D."/>
            <person name="Hall A.B."/>
            <person name="Rudolf S."/>
            <person name="Oakeley E.J."/>
            <person name="Ke X."/>
            <person name="Young R.A."/>
            <person name="Haiser H.J."/>
            <person name="Kolde R."/>
            <person name="Yassour M."/>
            <person name="Luopajarvi K."/>
            <person name="Siljander H."/>
            <person name="Virtanen S.M."/>
            <person name="Ilonen J."/>
            <person name="Uibo R."/>
            <person name="Tillmann V."/>
            <person name="Mokurov S."/>
            <person name="Dorshakova N."/>
            <person name="Porter J.A."/>
            <person name="McHardy A.C."/>
            <person name="Lahdesmaki H."/>
            <person name="Vlamakis H."/>
            <person name="Huttenhower C."/>
            <person name="Knip M."/>
            <person name="Xavier R.J."/>
        </authorList>
    </citation>
    <scope>NUCLEOTIDE SEQUENCE [LARGE SCALE GENOMIC DNA]</scope>
    <source>
        <strain evidence="1 2">RJX1047</strain>
    </source>
</reference>
<dbReference type="Proteomes" id="UP000294527">
    <property type="component" value="Unassembled WGS sequence"/>
</dbReference>
<name>A0A4V2WWL7_9BACT</name>